<dbReference type="RefSeq" id="WP_039254651.1">
    <property type="nucleotide sequence ID" value="NZ_JENJ01000021.1"/>
</dbReference>
<dbReference type="InterPro" id="IPR014535">
    <property type="entry name" value="Hpre_diP_synt_I"/>
</dbReference>
<protein>
    <submittedName>
        <fullName evidence="2">Heptaprenyl diphosphate synthase</fullName>
    </submittedName>
</protein>
<feature type="transmembrane region" description="Helical" evidence="1">
    <location>
        <begin position="101"/>
        <end position="127"/>
    </location>
</feature>
<dbReference type="Pfam" id="PF07456">
    <property type="entry name" value="Hpre_diP_synt_I"/>
    <property type="match status" value="1"/>
</dbReference>
<dbReference type="OrthoDB" id="9799095at2"/>
<evidence type="ECO:0000313" key="3">
    <source>
        <dbReference type="Proteomes" id="UP000030012"/>
    </source>
</evidence>
<dbReference type="InterPro" id="IPR010898">
    <property type="entry name" value="Hpre_diP_synth_I"/>
</dbReference>
<evidence type="ECO:0000256" key="1">
    <source>
        <dbReference type="SAM" id="Phobius"/>
    </source>
</evidence>
<feature type="transmembrane region" description="Helical" evidence="1">
    <location>
        <begin position="34"/>
        <end position="51"/>
    </location>
</feature>
<comment type="caution">
    <text evidence="2">The sequence shown here is derived from an EMBL/GenBank/DDBJ whole genome shotgun (WGS) entry which is preliminary data.</text>
</comment>
<dbReference type="Proteomes" id="UP000030012">
    <property type="component" value="Unassembled WGS sequence"/>
</dbReference>
<evidence type="ECO:0000313" key="2">
    <source>
        <dbReference type="EMBL" id="KGM96473.1"/>
    </source>
</evidence>
<keyword evidence="1" id="KW-1133">Transmembrane helix</keyword>
<dbReference type="AlphaFoldDB" id="A0A0A0I795"/>
<reference evidence="2 3" key="1">
    <citation type="submission" date="2014-01" db="EMBL/GenBank/DDBJ databases">
        <title>Plasmidome dynamics in the species complex Clostridium novyi sensu lato converts strains of independent lineages into distinctly different pathogens.</title>
        <authorList>
            <person name="Skarin H."/>
            <person name="Segerman B."/>
        </authorList>
    </citation>
    <scope>NUCLEOTIDE SEQUENCE [LARGE SCALE GENOMIC DNA]</scope>
    <source>
        <strain evidence="2 3">4552</strain>
    </source>
</reference>
<name>A0A0A0I795_CLONO</name>
<accession>A0A0A0I795</accession>
<sequence>MKTRRMTLIALLVAQGLVLHVIEGMLPIPFIAPGARLGLTNIVTLMALYILDFNEVLLVVVLRVLLSTLIAGNMSSFMYSIAGGIFSFLSMYTLKRIGKENVSIIGVSIIGAVFHNIGQVIVAGIIINNAMIVSYLPILLVAAIGTGIFVGVTGKFLLPFLERLNLKR</sequence>
<organism evidence="2 3">
    <name type="scientific">Clostridium novyi A str. 4552</name>
    <dbReference type="NCBI Taxonomy" id="1444289"/>
    <lineage>
        <taxon>Bacteria</taxon>
        <taxon>Bacillati</taxon>
        <taxon>Bacillota</taxon>
        <taxon>Clostridia</taxon>
        <taxon>Eubacteriales</taxon>
        <taxon>Clostridiaceae</taxon>
        <taxon>Clostridium</taxon>
    </lineage>
</organism>
<dbReference type="PIRSF" id="PIRSF027391">
    <property type="entry name" value="Hpre_diP_synt_I"/>
    <property type="match status" value="1"/>
</dbReference>
<keyword evidence="1" id="KW-0472">Membrane</keyword>
<dbReference type="Gene3D" id="1.10.1760.20">
    <property type="match status" value="1"/>
</dbReference>
<dbReference type="EMBL" id="JENJ01000021">
    <property type="protein sequence ID" value="KGM96473.1"/>
    <property type="molecule type" value="Genomic_DNA"/>
</dbReference>
<gene>
    <name evidence="2" type="ORF">Z968_06085</name>
</gene>
<proteinExistence type="predicted"/>
<feature type="transmembrane region" description="Helical" evidence="1">
    <location>
        <begin position="77"/>
        <end position="94"/>
    </location>
</feature>
<keyword evidence="1" id="KW-0812">Transmembrane</keyword>
<feature type="transmembrane region" description="Helical" evidence="1">
    <location>
        <begin position="133"/>
        <end position="158"/>
    </location>
</feature>